<comment type="caution">
    <text evidence="11">The sequence shown here is derived from an EMBL/GenBank/DDBJ whole genome shotgun (WGS) entry which is preliminary data.</text>
</comment>
<reference evidence="11 12" key="1">
    <citation type="submission" date="2015-06" db="EMBL/GenBank/DDBJ databases">
        <title>The Genome Sequence of Enterococcus cecorum 170AEA1.</title>
        <authorList>
            <consortium name="The Broad Institute Genomics Platform"/>
            <consortium name="The Broad Institute Genome Sequencing Center for Infectious Disease"/>
            <person name="Earl A.M."/>
            <person name="Van Tyne D."/>
            <person name="Lebreton F."/>
            <person name="Saavedra J.T."/>
            <person name="Gilmore M.S."/>
            <person name="Manson McGuire A."/>
            <person name="Clock S."/>
            <person name="Crupain M."/>
            <person name="Rangan U."/>
            <person name="Young S."/>
            <person name="Abouelleil A."/>
            <person name="Cao P."/>
            <person name="Chapman S.B."/>
            <person name="Griggs A."/>
            <person name="Priest M."/>
            <person name="Shea T."/>
            <person name="Wortman J."/>
            <person name="Nusbaum C."/>
            <person name="Birren B."/>
        </authorList>
    </citation>
    <scope>NUCLEOTIDE SEQUENCE [LARGE SCALE GENOMIC DNA]</scope>
    <source>
        <strain evidence="11 12">170AEA1</strain>
    </source>
</reference>
<dbReference type="Pfam" id="PF02384">
    <property type="entry name" value="N6_Mtase"/>
    <property type="match status" value="1"/>
</dbReference>
<keyword evidence="6" id="KW-0680">Restriction system</keyword>
<dbReference type="EC" id="2.1.1.72" evidence="2"/>
<feature type="coiled-coil region" evidence="8">
    <location>
        <begin position="54"/>
        <end position="84"/>
    </location>
</feature>
<comment type="catalytic activity">
    <reaction evidence="7">
        <text>a 2'-deoxyadenosine in DNA + S-adenosyl-L-methionine = an N(6)-methyl-2'-deoxyadenosine in DNA + S-adenosyl-L-homocysteine + H(+)</text>
        <dbReference type="Rhea" id="RHEA:15197"/>
        <dbReference type="Rhea" id="RHEA-COMP:12418"/>
        <dbReference type="Rhea" id="RHEA-COMP:12419"/>
        <dbReference type="ChEBI" id="CHEBI:15378"/>
        <dbReference type="ChEBI" id="CHEBI:57856"/>
        <dbReference type="ChEBI" id="CHEBI:59789"/>
        <dbReference type="ChEBI" id="CHEBI:90615"/>
        <dbReference type="ChEBI" id="CHEBI:90616"/>
        <dbReference type="EC" id="2.1.1.72"/>
    </reaction>
</comment>
<dbReference type="SUPFAM" id="SSF53335">
    <property type="entry name" value="S-adenosyl-L-methionine-dependent methyltransferases"/>
    <property type="match status" value="1"/>
</dbReference>
<name>A0A366SIN3_9ENTE</name>
<dbReference type="Pfam" id="PF12161">
    <property type="entry name" value="HsdM_N"/>
    <property type="match status" value="1"/>
</dbReference>
<feature type="domain" description="DNA methylase adenine-specific" evidence="9">
    <location>
        <begin position="175"/>
        <end position="483"/>
    </location>
</feature>
<dbReference type="PRINTS" id="PR00507">
    <property type="entry name" value="N12N6MTFRASE"/>
</dbReference>
<keyword evidence="3" id="KW-0489">Methyltransferase</keyword>
<dbReference type="GO" id="GO:0032259">
    <property type="term" value="P:methylation"/>
    <property type="evidence" value="ECO:0007669"/>
    <property type="project" value="UniProtKB-KW"/>
</dbReference>
<dbReference type="GO" id="GO:0003677">
    <property type="term" value="F:DNA binding"/>
    <property type="evidence" value="ECO:0007669"/>
    <property type="project" value="InterPro"/>
</dbReference>
<keyword evidence="8" id="KW-0175">Coiled coil</keyword>
<evidence type="ECO:0000256" key="6">
    <source>
        <dbReference type="ARBA" id="ARBA00022747"/>
    </source>
</evidence>
<keyword evidence="5" id="KW-0949">S-adenosyl-L-methionine</keyword>
<dbReference type="EMBL" id="LEOY01000002">
    <property type="protein sequence ID" value="RBR31708.1"/>
    <property type="molecule type" value="Genomic_DNA"/>
</dbReference>
<dbReference type="InterPro" id="IPR029063">
    <property type="entry name" value="SAM-dependent_MTases_sf"/>
</dbReference>
<evidence type="ECO:0000256" key="2">
    <source>
        <dbReference type="ARBA" id="ARBA00011900"/>
    </source>
</evidence>
<dbReference type="Proteomes" id="UP000252800">
    <property type="component" value="Unassembled WGS sequence"/>
</dbReference>
<evidence type="ECO:0000256" key="3">
    <source>
        <dbReference type="ARBA" id="ARBA00022603"/>
    </source>
</evidence>
<evidence type="ECO:0000259" key="10">
    <source>
        <dbReference type="Pfam" id="PF12161"/>
    </source>
</evidence>
<evidence type="ECO:0000313" key="11">
    <source>
        <dbReference type="EMBL" id="RBR31708.1"/>
    </source>
</evidence>
<feature type="domain" description="N6 adenine-specific DNA methyltransferase N-terminal" evidence="10">
    <location>
        <begin position="14"/>
        <end position="165"/>
    </location>
</feature>
<evidence type="ECO:0000256" key="8">
    <source>
        <dbReference type="SAM" id="Coils"/>
    </source>
</evidence>
<gene>
    <name evidence="11" type="ORF">EB18_00131</name>
</gene>
<comment type="similarity">
    <text evidence="1">Belongs to the N(4)/N(6)-methyltransferase family.</text>
</comment>
<evidence type="ECO:0000256" key="4">
    <source>
        <dbReference type="ARBA" id="ARBA00022679"/>
    </source>
</evidence>
<dbReference type="InterPro" id="IPR004546">
    <property type="entry name" value="Restrct_endonuc_T1M"/>
</dbReference>
<accession>A0A366SIN3</accession>
<keyword evidence="4" id="KW-0808">Transferase</keyword>
<dbReference type="InterPro" id="IPR051537">
    <property type="entry name" value="DNA_Adenine_Mtase"/>
</dbReference>
<dbReference type="InterPro" id="IPR003356">
    <property type="entry name" value="DNA_methylase_A-5"/>
</dbReference>
<evidence type="ECO:0000256" key="1">
    <source>
        <dbReference type="ARBA" id="ARBA00006594"/>
    </source>
</evidence>
<dbReference type="Gene3D" id="1.20.1260.30">
    <property type="match status" value="1"/>
</dbReference>
<dbReference type="AlphaFoldDB" id="A0A366SIN3"/>
<dbReference type="GO" id="GO:0009307">
    <property type="term" value="P:DNA restriction-modification system"/>
    <property type="evidence" value="ECO:0007669"/>
    <property type="project" value="UniProtKB-KW"/>
</dbReference>
<evidence type="ECO:0000313" key="12">
    <source>
        <dbReference type="Proteomes" id="UP000252800"/>
    </source>
</evidence>
<evidence type="ECO:0000256" key="7">
    <source>
        <dbReference type="ARBA" id="ARBA00047942"/>
    </source>
</evidence>
<dbReference type="NCBIfam" id="TIGR00497">
    <property type="entry name" value="hsdM"/>
    <property type="match status" value="1"/>
</dbReference>
<dbReference type="PANTHER" id="PTHR42933">
    <property type="entry name" value="SLR6095 PROTEIN"/>
    <property type="match status" value="1"/>
</dbReference>
<dbReference type="Gene3D" id="3.40.50.150">
    <property type="entry name" value="Vaccinia Virus protein VP39"/>
    <property type="match status" value="1"/>
</dbReference>
<dbReference type="PROSITE" id="PS00092">
    <property type="entry name" value="N6_MTASE"/>
    <property type="match status" value="1"/>
</dbReference>
<dbReference type="RefSeq" id="WP_113783566.1">
    <property type="nucleotide sequence ID" value="NZ_KZ845739.1"/>
</dbReference>
<proteinExistence type="inferred from homology"/>
<sequence length="535" mass="60651">MATNNTQTSQELYQALWNSADILRSKMDANDYKSYLLGLIFYKFLSDKLLYSVAENLDEEVENLQQAQKLYEEAMADEDTKEDLVETLKDDLSYIILPELTFTALVNNVNEGTFQLESLSQGFRNMEQEDETFENLFEDIDLYSKKLGATPQKQNATISDVMKQIADLDMSGHAGDILGDAYEYLIGQFASDSGKKAGEFYTPQPVAKLMTQIVIRGKENTKGFTVYDATMGSGSLLLNAKKYSNEPSTIRYFGQELNTSTYNLARMNMILHGVPVENQSLHNADTLDQDWPTEEPTDFDAVLMNPPYSAKWSADAGFMKDPRFSSFGKLAPKSKADFAFLLHGLYHLKQNNGVMAIVLPHGVLFRGNAEGTIRQHLLEEGMIDTVIGLPANIFYNTSIPTTVIVLKKNRTSRDVLFIDASKEFEKGKNQNIMTEVHINKILDAYDKRENIDKFAYCASYDEIVENDFNLNIPRYVDTFEEEEVVPLKEIAKGLKETQAEIDKMTTELYSMLGELVGTNDEEQRELQEFLKDIME</sequence>
<dbReference type="InterPro" id="IPR022749">
    <property type="entry name" value="D12N6_MeTrfase_N"/>
</dbReference>
<evidence type="ECO:0000256" key="5">
    <source>
        <dbReference type="ARBA" id="ARBA00022691"/>
    </source>
</evidence>
<dbReference type="PANTHER" id="PTHR42933:SF1">
    <property type="entry name" value="SITE-SPECIFIC DNA-METHYLTRANSFERASE (ADENINE-SPECIFIC)"/>
    <property type="match status" value="1"/>
</dbReference>
<dbReference type="InterPro" id="IPR038333">
    <property type="entry name" value="T1MK-like_N_sf"/>
</dbReference>
<organism evidence="11 12">
    <name type="scientific">Enterococcus cecorum</name>
    <dbReference type="NCBI Taxonomy" id="44008"/>
    <lineage>
        <taxon>Bacteria</taxon>
        <taxon>Bacillati</taxon>
        <taxon>Bacillota</taxon>
        <taxon>Bacilli</taxon>
        <taxon>Lactobacillales</taxon>
        <taxon>Enterococcaceae</taxon>
        <taxon>Enterococcus</taxon>
    </lineage>
</organism>
<evidence type="ECO:0000259" key="9">
    <source>
        <dbReference type="Pfam" id="PF02384"/>
    </source>
</evidence>
<dbReference type="GO" id="GO:0008170">
    <property type="term" value="F:N-methyltransferase activity"/>
    <property type="evidence" value="ECO:0007669"/>
    <property type="project" value="InterPro"/>
</dbReference>
<dbReference type="InterPro" id="IPR002052">
    <property type="entry name" value="DNA_methylase_N6_adenine_CS"/>
</dbReference>
<dbReference type="GO" id="GO:0009007">
    <property type="term" value="F:site-specific DNA-methyltransferase (adenine-specific) activity"/>
    <property type="evidence" value="ECO:0007669"/>
    <property type="project" value="UniProtKB-EC"/>
</dbReference>
<protein>
    <recommendedName>
        <fullName evidence="2">site-specific DNA-methyltransferase (adenine-specific)</fullName>
        <ecNumber evidence="2">2.1.1.72</ecNumber>
    </recommendedName>
</protein>